<name>A0ABP5JV07_9ACTN</name>
<dbReference type="Gene3D" id="3.10.180.10">
    <property type="entry name" value="2,3-Dihydroxybiphenyl 1,2-Dioxygenase, domain 1"/>
    <property type="match status" value="1"/>
</dbReference>
<dbReference type="InterPro" id="IPR041581">
    <property type="entry name" value="Glyoxalase_6"/>
</dbReference>
<evidence type="ECO:0000259" key="1">
    <source>
        <dbReference type="PROSITE" id="PS51819"/>
    </source>
</evidence>
<organism evidence="2 3">
    <name type="scientific">Nocardioides bigeumensis</name>
    <dbReference type="NCBI Taxonomy" id="433657"/>
    <lineage>
        <taxon>Bacteria</taxon>
        <taxon>Bacillati</taxon>
        <taxon>Actinomycetota</taxon>
        <taxon>Actinomycetes</taxon>
        <taxon>Propionibacteriales</taxon>
        <taxon>Nocardioidaceae</taxon>
        <taxon>Nocardioides</taxon>
    </lineage>
</organism>
<reference evidence="3" key="1">
    <citation type="journal article" date="2019" name="Int. J. Syst. Evol. Microbiol.">
        <title>The Global Catalogue of Microorganisms (GCM) 10K type strain sequencing project: providing services to taxonomists for standard genome sequencing and annotation.</title>
        <authorList>
            <consortium name="The Broad Institute Genomics Platform"/>
            <consortium name="The Broad Institute Genome Sequencing Center for Infectious Disease"/>
            <person name="Wu L."/>
            <person name="Ma J."/>
        </authorList>
    </citation>
    <scope>NUCLEOTIDE SEQUENCE [LARGE SCALE GENOMIC DNA]</scope>
    <source>
        <strain evidence="3">JCM 16021</strain>
    </source>
</reference>
<dbReference type="InterPro" id="IPR037523">
    <property type="entry name" value="VOC_core"/>
</dbReference>
<dbReference type="Pfam" id="PF18029">
    <property type="entry name" value="Glyoxalase_6"/>
    <property type="match status" value="1"/>
</dbReference>
<dbReference type="PROSITE" id="PS51819">
    <property type="entry name" value="VOC"/>
    <property type="match status" value="1"/>
</dbReference>
<dbReference type="Proteomes" id="UP001500575">
    <property type="component" value="Unassembled WGS sequence"/>
</dbReference>
<accession>A0ABP5JV07</accession>
<dbReference type="PANTHER" id="PTHR33993:SF2">
    <property type="entry name" value="VOC DOMAIN-CONTAINING PROTEIN"/>
    <property type="match status" value="1"/>
</dbReference>
<dbReference type="PANTHER" id="PTHR33993">
    <property type="entry name" value="GLYOXALASE-RELATED"/>
    <property type="match status" value="1"/>
</dbReference>
<gene>
    <name evidence="2" type="ORF">GCM10009843_16390</name>
</gene>
<sequence>MTTHSPVVHWEIGARNAPALGSFLREMFGWEVVPAGPEYWLVPDGHSGIGGGILQVADEVPSYLTFYVQVEDLEQAVEHAIELGGKEVIGPMTVPGVGRFAMFADPEGHVLGMLEPAPGEVA</sequence>
<comment type="caution">
    <text evidence="2">The sequence shown here is derived from an EMBL/GenBank/DDBJ whole genome shotgun (WGS) entry which is preliminary data.</text>
</comment>
<dbReference type="SUPFAM" id="SSF54593">
    <property type="entry name" value="Glyoxalase/Bleomycin resistance protein/Dihydroxybiphenyl dioxygenase"/>
    <property type="match status" value="1"/>
</dbReference>
<protein>
    <submittedName>
        <fullName evidence="2">VOC family protein</fullName>
    </submittedName>
</protein>
<keyword evidence="3" id="KW-1185">Reference proteome</keyword>
<evidence type="ECO:0000313" key="3">
    <source>
        <dbReference type="Proteomes" id="UP001500575"/>
    </source>
</evidence>
<proteinExistence type="predicted"/>
<dbReference type="InterPro" id="IPR052164">
    <property type="entry name" value="Anthracycline_SecMetBiosynth"/>
</dbReference>
<feature type="domain" description="VOC" evidence="1">
    <location>
        <begin position="6"/>
        <end position="116"/>
    </location>
</feature>
<dbReference type="InterPro" id="IPR029068">
    <property type="entry name" value="Glyas_Bleomycin-R_OHBP_Dase"/>
</dbReference>
<dbReference type="RefSeq" id="WP_344303194.1">
    <property type="nucleotide sequence ID" value="NZ_BAAAQQ010000007.1"/>
</dbReference>
<dbReference type="EMBL" id="BAAAQQ010000007">
    <property type="protein sequence ID" value="GAA2121811.1"/>
    <property type="molecule type" value="Genomic_DNA"/>
</dbReference>
<evidence type="ECO:0000313" key="2">
    <source>
        <dbReference type="EMBL" id="GAA2121811.1"/>
    </source>
</evidence>